<dbReference type="HOGENOM" id="CLU_1110408_0_0_2"/>
<dbReference type="EMBL" id="CP008874">
    <property type="protein sequence ID" value="AKH98238.1"/>
    <property type="molecule type" value="Genomic_DNA"/>
</dbReference>
<evidence type="ECO:0008006" key="6">
    <source>
        <dbReference type="Google" id="ProtNLM"/>
    </source>
</evidence>
<keyword evidence="5" id="KW-1185">Reference proteome</keyword>
<accession>A0A0F7PG37</accession>
<name>A0A0F7PG37_9EURY</name>
<dbReference type="SUPFAM" id="SSF52540">
    <property type="entry name" value="P-loop containing nucleoside triphosphate hydrolases"/>
    <property type="match status" value="1"/>
</dbReference>
<dbReference type="Proteomes" id="UP000060390">
    <property type="component" value="Chromosome"/>
</dbReference>
<protein>
    <recommendedName>
        <fullName evidence="6">KaiC-like domain-containing protein</fullName>
    </recommendedName>
</protein>
<evidence type="ECO:0000313" key="3">
    <source>
        <dbReference type="EMBL" id="ALG82632.1"/>
    </source>
</evidence>
<reference evidence="2 5" key="1">
    <citation type="journal article" date="2015" name="ISME J.">
        <title>Elemental sulfur and acetate can support life of a novel strictly anaerobic haloarchaeon.</title>
        <authorList>
            <person name="Sorokin D.Y."/>
            <person name="Kublanov I.V."/>
            <person name="Gavrilov S.N."/>
            <person name="Rojo D."/>
            <person name="Roman P."/>
            <person name="Golyshin P.N."/>
            <person name="Slepak V.Z."/>
            <person name="Smedile F."/>
            <person name="Ferrer M."/>
            <person name="Messina E."/>
            <person name="La Cono V."/>
            <person name="Yakimov M.M."/>
        </authorList>
    </citation>
    <scope>NUCLEOTIDE SEQUENCE [LARGE SCALE GENOMIC DNA]</scope>
    <source>
        <strain evidence="2 5">HSR2</strain>
    </source>
</reference>
<sequence length="280" mass="30417">MMDDATDRPTAGRRPSEGYRPGPMGATGRSSTRFVTEYEWLNEAFPEGIAVPSSIVISGPGGAGKPLIALGVVASWLRAGGRVIVAPLQFPNPTFVSKTLRDLYDLDIADYEDDVVHVRFDPDADGVVAGPDGQLRANLVQPESWTAVIEETGLREDTGGPGVLWFSTALNLPLFSPTHADDLLDTVGDLFGSTAITWLFCVSTSMVAERAAALESLADTLIRSEVRDDPKRLQFDVERRDGDPVSSDPIDAPFDPSTLSTIEDRSDRYKVVPNERIRQL</sequence>
<dbReference type="KEGG" id="hsu:HLASF_1766"/>
<reference evidence="4" key="2">
    <citation type="submission" date="2015-05" db="EMBL/GenBank/DDBJ databases">
        <title>Complete genome sequence of Halanaeroarchaeum sulfurireducens type strain M27-SA2, a sulfate-reducer haloarchaeon from marine anoxic lake Medee.</title>
        <authorList>
            <person name="Messina E."/>
            <person name="Kublanov I.V."/>
            <person name="Toshchakov S."/>
            <person name="Arcadi E."/>
            <person name="La Spada G."/>
            <person name="La Cono V."/>
            <person name="Yakimov M.M."/>
        </authorList>
    </citation>
    <scope>NUCLEOTIDE SEQUENCE [LARGE SCALE GENOMIC DNA]</scope>
    <source>
        <strain evidence="4">M27-SA2</strain>
    </source>
</reference>
<evidence type="ECO:0000313" key="2">
    <source>
        <dbReference type="EMBL" id="AKH98238.1"/>
    </source>
</evidence>
<gene>
    <name evidence="3" type="ORF">HLASA_1752</name>
    <name evidence="2" type="ORF">HLASF_1766</name>
</gene>
<feature type="region of interest" description="Disordered" evidence="1">
    <location>
        <begin position="1"/>
        <end position="30"/>
    </location>
</feature>
<dbReference type="InterPro" id="IPR027417">
    <property type="entry name" value="P-loop_NTPase"/>
</dbReference>
<evidence type="ECO:0000313" key="5">
    <source>
        <dbReference type="Proteomes" id="UP000069906"/>
    </source>
</evidence>
<evidence type="ECO:0000313" key="4">
    <source>
        <dbReference type="Proteomes" id="UP000060390"/>
    </source>
</evidence>
<dbReference type="Proteomes" id="UP000069906">
    <property type="component" value="Chromosome"/>
</dbReference>
<dbReference type="EMBL" id="CP011564">
    <property type="protein sequence ID" value="ALG82632.1"/>
    <property type="molecule type" value="Genomic_DNA"/>
</dbReference>
<proteinExistence type="predicted"/>
<organism evidence="2 5">
    <name type="scientific">Halanaeroarchaeum sulfurireducens</name>
    <dbReference type="NCBI Taxonomy" id="1604004"/>
    <lineage>
        <taxon>Archaea</taxon>
        <taxon>Methanobacteriati</taxon>
        <taxon>Methanobacteriota</taxon>
        <taxon>Stenosarchaea group</taxon>
        <taxon>Halobacteria</taxon>
        <taxon>Halobacteriales</taxon>
        <taxon>Halobacteriaceae</taxon>
        <taxon>Halanaeroarchaeum</taxon>
    </lineage>
</organism>
<dbReference type="AlphaFoldDB" id="A0A0F7PG37"/>
<feature type="region of interest" description="Disordered" evidence="1">
    <location>
        <begin position="237"/>
        <end position="260"/>
    </location>
</feature>
<dbReference type="Gene3D" id="3.40.50.300">
    <property type="entry name" value="P-loop containing nucleotide triphosphate hydrolases"/>
    <property type="match status" value="1"/>
</dbReference>
<dbReference type="KEGG" id="hsf:HLASA_1752"/>
<reference evidence="3 4" key="3">
    <citation type="journal article" date="2016" name="Stand. Genomic Sci.">
        <title>Complete genome sequence of 'Halanaeroarchaeum sulfurireducens' M27-SA2, a sulfur-reducing and acetate-oxidizing haloarchaeon from the deep-sea hypersaline anoxic lake Medee.</title>
        <authorList>
            <person name="Messina E."/>
            <person name="Sorokin D.Y."/>
            <person name="Kublanov I.V."/>
            <person name="Toshchakov S."/>
            <person name="Lopatina A."/>
            <person name="Arcadi E."/>
            <person name="Smedile F."/>
            <person name="La Spada G."/>
            <person name="La Cono V."/>
            <person name="Yakimov M.M."/>
        </authorList>
    </citation>
    <scope>NUCLEOTIDE SEQUENCE [LARGE SCALE GENOMIC DNA]</scope>
    <source>
        <strain evidence="3 4">M27-SA2</strain>
    </source>
</reference>
<evidence type="ECO:0000256" key="1">
    <source>
        <dbReference type="SAM" id="MobiDB-lite"/>
    </source>
</evidence>